<keyword evidence="7" id="KW-1185">Reference proteome</keyword>
<dbReference type="RefSeq" id="XP_016758859.1">
    <property type="nucleotide sequence ID" value="XM_016906371.1"/>
</dbReference>
<keyword evidence="2" id="KW-0648">Protein biosynthesis</keyword>
<dbReference type="AlphaFoldDB" id="N1QHW6"/>
<feature type="domain" description="Ribosome recycling factor" evidence="5">
    <location>
        <begin position="107"/>
        <end position="276"/>
    </location>
</feature>
<evidence type="ECO:0000256" key="2">
    <source>
        <dbReference type="ARBA" id="ARBA00022917"/>
    </source>
</evidence>
<evidence type="ECO:0000313" key="7">
    <source>
        <dbReference type="Proteomes" id="UP000016931"/>
    </source>
</evidence>
<evidence type="ECO:0000313" key="6">
    <source>
        <dbReference type="EMBL" id="EMF10738.1"/>
    </source>
</evidence>
<dbReference type="GeneID" id="27903508"/>
<accession>N1QHW6</accession>
<sequence>MCRFCGVLVGECLAPLIRRTAATVQKRSMSSRVAYRAAIRTAQPSIAQSSAKPFSTSAILSKKGGKASREEKKADSKGKTDAASAATEDPYDFSALESEIASTLERLKNDLSKLRAGGRFNPEVVENLRVQPNKQSTQTVRLNDVAQVVPKGRTVQVLVGEEDHVKPVTSAIQSSSLSLTPQPDPTGQNKLLLILNIPPPTAQSRKAVIDEAVKAGEKASTSIRDARGKQQKKLRAMQLNKSARPDDLKKAGTMMEKTVEKGSAELKKVVDNAKKVLESA</sequence>
<dbReference type="STRING" id="692275.N1QHW6"/>
<dbReference type="eggNOG" id="ENOG502S5HY">
    <property type="taxonomic scope" value="Eukaryota"/>
</dbReference>
<dbReference type="PANTHER" id="PTHR20982:SF3">
    <property type="entry name" value="MITOCHONDRIAL RIBOSOME RECYCLING FACTOR PSEUDO 1"/>
    <property type="match status" value="1"/>
</dbReference>
<reference evidence="6 7" key="1">
    <citation type="journal article" date="2012" name="PLoS Pathog.">
        <title>Diverse lifestyles and strategies of plant pathogenesis encoded in the genomes of eighteen Dothideomycetes fungi.</title>
        <authorList>
            <person name="Ohm R.A."/>
            <person name="Feau N."/>
            <person name="Henrissat B."/>
            <person name="Schoch C.L."/>
            <person name="Horwitz B.A."/>
            <person name="Barry K.W."/>
            <person name="Condon B.J."/>
            <person name="Copeland A.C."/>
            <person name="Dhillon B."/>
            <person name="Glaser F."/>
            <person name="Hesse C.N."/>
            <person name="Kosti I."/>
            <person name="LaButti K."/>
            <person name="Lindquist E.A."/>
            <person name="Lucas S."/>
            <person name="Salamov A.A."/>
            <person name="Bradshaw R.E."/>
            <person name="Ciuffetti L."/>
            <person name="Hamelin R.C."/>
            <person name="Kema G.H.J."/>
            <person name="Lawrence C."/>
            <person name="Scott J.A."/>
            <person name="Spatafora J.W."/>
            <person name="Turgeon B.G."/>
            <person name="de Wit P.J.G.M."/>
            <person name="Zhong S."/>
            <person name="Goodwin S.B."/>
            <person name="Grigoriev I.V."/>
        </authorList>
    </citation>
    <scope>NUCLEOTIDE SEQUENCE [LARGE SCALE GENOMIC DNA]</scope>
    <source>
        <strain evidence="6 7">SO2202</strain>
    </source>
</reference>
<organism evidence="6 7">
    <name type="scientific">Sphaerulina musiva (strain SO2202)</name>
    <name type="common">Poplar stem canker fungus</name>
    <name type="synonym">Septoria musiva</name>
    <dbReference type="NCBI Taxonomy" id="692275"/>
    <lineage>
        <taxon>Eukaryota</taxon>
        <taxon>Fungi</taxon>
        <taxon>Dikarya</taxon>
        <taxon>Ascomycota</taxon>
        <taxon>Pezizomycotina</taxon>
        <taxon>Dothideomycetes</taxon>
        <taxon>Dothideomycetidae</taxon>
        <taxon>Mycosphaerellales</taxon>
        <taxon>Mycosphaerellaceae</taxon>
        <taxon>Sphaerulina</taxon>
    </lineage>
</organism>
<dbReference type="Gene3D" id="3.30.1360.40">
    <property type="match status" value="1"/>
</dbReference>
<dbReference type="InterPro" id="IPR023584">
    <property type="entry name" value="Ribosome_recyc_fac_dom"/>
</dbReference>
<evidence type="ECO:0000256" key="1">
    <source>
        <dbReference type="ARBA" id="ARBA00005912"/>
    </source>
</evidence>
<dbReference type="PANTHER" id="PTHR20982">
    <property type="entry name" value="RIBOSOME RECYCLING FACTOR"/>
    <property type="match status" value="1"/>
</dbReference>
<dbReference type="InterPro" id="IPR036191">
    <property type="entry name" value="RRF_sf"/>
</dbReference>
<dbReference type="GO" id="GO:0043023">
    <property type="term" value="F:ribosomal large subunit binding"/>
    <property type="evidence" value="ECO:0007669"/>
    <property type="project" value="TreeGrafter"/>
</dbReference>
<comment type="function">
    <text evidence="3">Necessary for protein synthesis in mitochondria. Functions as a ribosome recycling factor in mitochondria.</text>
</comment>
<feature type="region of interest" description="Disordered" evidence="4">
    <location>
        <begin position="57"/>
        <end position="86"/>
    </location>
</feature>
<evidence type="ECO:0000256" key="4">
    <source>
        <dbReference type="SAM" id="MobiDB-lite"/>
    </source>
</evidence>
<dbReference type="OMA" id="NVICGEE"/>
<dbReference type="Proteomes" id="UP000016931">
    <property type="component" value="Unassembled WGS sequence"/>
</dbReference>
<dbReference type="HOGENOM" id="CLU_057161_1_0_1"/>
<dbReference type="OrthoDB" id="407355at2759"/>
<comment type="similarity">
    <text evidence="1">Belongs to the RRF family.</text>
</comment>
<gene>
    <name evidence="6" type="ORF">SEPMUDRAFT_150746</name>
</gene>
<evidence type="ECO:0000259" key="5">
    <source>
        <dbReference type="Pfam" id="PF01765"/>
    </source>
</evidence>
<dbReference type="Gene3D" id="1.10.132.20">
    <property type="entry name" value="Ribosome-recycling factor"/>
    <property type="match status" value="1"/>
</dbReference>
<evidence type="ECO:0000256" key="3">
    <source>
        <dbReference type="ARBA" id="ARBA00024909"/>
    </source>
</evidence>
<dbReference type="InterPro" id="IPR002661">
    <property type="entry name" value="Ribosome_recyc_fac"/>
</dbReference>
<dbReference type="Pfam" id="PF01765">
    <property type="entry name" value="RRF"/>
    <property type="match status" value="1"/>
</dbReference>
<dbReference type="GO" id="GO:0006412">
    <property type="term" value="P:translation"/>
    <property type="evidence" value="ECO:0007669"/>
    <property type="project" value="UniProtKB-KW"/>
</dbReference>
<dbReference type="GO" id="GO:0005739">
    <property type="term" value="C:mitochondrion"/>
    <property type="evidence" value="ECO:0007669"/>
    <property type="project" value="TreeGrafter"/>
</dbReference>
<dbReference type="EMBL" id="KB456267">
    <property type="protein sequence ID" value="EMF10738.1"/>
    <property type="molecule type" value="Genomic_DNA"/>
</dbReference>
<protein>
    <submittedName>
        <fullName evidence="6">Ribosome recycling factor</fullName>
    </submittedName>
</protein>
<name>N1QHW6_SPHMS</name>
<feature type="compositionally biased region" description="Basic and acidic residues" evidence="4">
    <location>
        <begin position="67"/>
        <end position="80"/>
    </location>
</feature>
<dbReference type="SUPFAM" id="SSF55194">
    <property type="entry name" value="Ribosome recycling factor, RRF"/>
    <property type="match status" value="1"/>
</dbReference>
<proteinExistence type="inferred from homology"/>